<keyword evidence="1" id="KW-0472">Membrane</keyword>
<name>A0A6C0KDN1_9ZZZZ</name>
<proteinExistence type="predicted"/>
<dbReference type="EMBL" id="MN740876">
    <property type="protein sequence ID" value="QHU16132.1"/>
    <property type="molecule type" value="Genomic_DNA"/>
</dbReference>
<evidence type="ECO:0000313" key="2">
    <source>
        <dbReference type="EMBL" id="QHU16132.1"/>
    </source>
</evidence>
<keyword evidence="1" id="KW-1133">Transmembrane helix</keyword>
<evidence type="ECO:0000256" key="1">
    <source>
        <dbReference type="SAM" id="Phobius"/>
    </source>
</evidence>
<accession>A0A6C0KDN1</accession>
<keyword evidence="1" id="KW-0812">Transmembrane</keyword>
<feature type="transmembrane region" description="Helical" evidence="1">
    <location>
        <begin position="52"/>
        <end position="73"/>
    </location>
</feature>
<reference evidence="2" key="1">
    <citation type="journal article" date="2020" name="Nature">
        <title>Giant virus diversity and host interactions through global metagenomics.</title>
        <authorList>
            <person name="Schulz F."/>
            <person name="Roux S."/>
            <person name="Paez-Espino D."/>
            <person name="Jungbluth S."/>
            <person name="Walsh D.A."/>
            <person name="Denef V.J."/>
            <person name="McMahon K.D."/>
            <person name="Konstantinidis K.T."/>
            <person name="Eloe-Fadrosh E.A."/>
            <person name="Kyrpides N.C."/>
            <person name="Woyke T."/>
        </authorList>
    </citation>
    <scope>NUCLEOTIDE SEQUENCE</scope>
    <source>
        <strain evidence="2">GVMAG-S-3300011013-78</strain>
    </source>
</reference>
<dbReference type="AlphaFoldDB" id="A0A6C0KDN1"/>
<protein>
    <submittedName>
        <fullName evidence="2">Uncharacterized protein</fullName>
    </submittedName>
</protein>
<organism evidence="2">
    <name type="scientific">viral metagenome</name>
    <dbReference type="NCBI Taxonomy" id="1070528"/>
    <lineage>
        <taxon>unclassified sequences</taxon>
        <taxon>metagenomes</taxon>
        <taxon>organismal metagenomes</taxon>
    </lineage>
</organism>
<sequence length="79" mass="8929">MSKITKEEIYIDCQPVNSEGNVIIKEKNIIDVDAINQEITDDLFSKVLKSPYFSILIGAISAFALIHLSKFMIKNVIKK</sequence>